<keyword evidence="1" id="KW-0472">Membrane</keyword>
<organism evidence="3">
    <name type="scientific">Leptospira ellisii</name>
    <dbReference type="NCBI Taxonomy" id="2023197"/>
    <lineage>
        <taxon>Bacteria</taxon>
        <taxon>Pseudomonadati</taxon>
        <taxon>Spirochaetota</taxon>
        <taxon>Spirochaetia</taxon>
        <taxon>Leptospirales</taxon>
        <taxon>Leptospiraceae</taxon>
        <taxon>Leptospira</taxon>
    </lineage>
</organism>
<accession>A0A2N0BB07</accession>
<protein>
    <submittedName>
        <fullName evidence="3">Uncharacterized protein</fullName>
    </submittedName>
</protein>
<reference evidence="2 4" key="2">
    <citation type="journal article" date="2018" name="Microb. Genom.">
        <title>Deciphering the unexplored Leptospira diversity from soils uncovers genomic evolution to virulence.</title>
        <authorList>
            <person name="Thibeaux R."/>
            <person name="Iraola G."/>
            <person name="Ferres I."/>
            <person name="Bierque E."/>
            <person name="Girault D."/>
            <person name="Soupe-Gilbert M.E."/>
            <person name="Picardeau M."/>
            <person name="Goarant C."/>
        </authorList>
    </citation>
    <scope>NUCLEOTIDE SEQUENCE [LARGE SCALE GENOMIC DNA]</scope>
    <source>
        <strain evidence="2 4">ATI7-C-A5</strain>
    </source>
</reference>
<keyword evidence="4" id="KW-1185">Reference proteome</keyword>
<sequence length="155" mass="17089">MYLYFLILFFAALPAWFLSRLEGWITLDCVRDVSFVSLECSVEERFAFYSRNTSYTTLGARSVAAYRQDRRGRSVSYQLVLATPSGEVSVLRSPTGDGRIGSVARDLNAAIASGSTRFSAEVSPDSSFWFASFLVFLFAGAGAWIALVGNRPNKP</sequence>
<proteinExistence type="predicted"/>
<reference evidence="3" key="1">
    <citation type="submission" date="2017-07" db="EMBL/GenBank/DDBJ databases">
        <title>Leptospira spp. isolated from tropical soils.</title>
        <authorList>
            <person name="Thibeaux R."/>
            <person name="Iraola G."/>
            <person name="Ferres I."/>
            <person name="Bierque E."/>
            <person name="Girault D."/>
            <person name="Soupe-Gilbert M.-E."/>
            <person name="Picardeau M."/>
            <person name="Goarant C."/>
        </authorList>
    </citation>
    <scope>NUCLEOTIDE SEQUENCE [LARGE SCALE GENOMIC DNA]</scope>
    <source>
        <strain evidence="3">ATI7-C-A5</strain>
    </source>
</reference>
<dbReference type="OrthoDB" id="9932864at2"/>
<accession>A0A2N0BQR1</accession>
<comment type="caution">
    <text evidence="3">The sequence shown here is derived from an EMBL/GenBank/DDBJ whole genome shotgun (WGS) entry which is preliminary data.</text>
</comment>
<evidence type="ECO:0000313" key="2">
    <source>
        <dbReference type="EMBL" id="MDV6237161.1"/>
    </source>
</evidence>
<evidence type="ECO:0000313" key="3">
    <source>
        <dbReference type="EMBL" id="PJZ93704.1"/>
    </source>
</evidence>
<dbReference type="EMBL" id="NPEF02000020">
    <property type="protein sequence ID" value="MDV6237161.1"/>
    <property type="molecule type" value="Genomic_DNA"/>
</dbReference>
<dbReference type="AlphaFoldDB" id="A0A2N0BQR1"/>
<gene>
    <name evidence="2" type="ORF">CH379_016130</name>
    <name evidence="3" type="ORF">CH379_06425</name>
</gene>
<dbReference type="EMBL" id="NPEF01000048">
    <property type="protein sequence ID" value="PJZ93704.1"/>
    <property type="molecule type" value="Genomic_DNA"/>
</dbReference>
<evidence type="ECO:0000256" key="1">
    <source>
        <dbReference type="SAM" id="Phobius"/>
    </source>
</evidence>
<keyword evidence="1" id="KW-1133">Transmembrane helix</keyword>
<reference evidence="2" key="3">
    <citation type="submission" date="2023-10" db="EMBL/GenBank/DDBJ databases">
        <authorList>
            <person name="Picardeau M."/>
            <person name="Thibeaux R."/>
        </authorList>
    </citation>
    <scope>NUCLEOTIDE SEQUENCE</scope>
    <source>
        <strain evidence="2">ATI7-C-A5</strain>
    </source>
</reference>
<keyword evidence="1" id="KW-0812">Transmembrane</keyword>
<dbReference type="RefSeq" id="WP_100745316.1">
    <property type="nucleotide sequence ID" value="NZ_NPEF02000020.1"/>
</dbReference>
<dbReference type="Proteomes" id="UP000232122">
    <property type="component" value="Unassembled WGS sequence"/>
</dbReference>
<name>A0A2N0BQR1_9LEPT</name>
<feature type="transmembrane region" description="Helical" evidence="1">
    <location>
        <begin position="128"/>
        <end position="149"/>
    </location>
</feature>
<evidence type="ECO:0000313" key="4">
    <source>
        <dbReference type="Proteomes" id="UP000232122"/>
    </source>
</evidence>